<evidence type="ECO:0000259" key="7">
    <source>
        <dbReference type="Pfam" id="PF02911"/>
    </source>
</evidence>
<dbReference type="CDD" id="cd08646">
    <property type="entry name" value="FMT_core_Met-tRNA-FMT_N"/>
    <property type="match status" value="1"/>
</dbReference>
<dbReference type="InterPro" id="IPR005793">
    <property type="entry name" value="Formyl_trans_C"/>
</dbReference>
<comment type="function">
    <text evidence="5">Attaches a formyl group to the free amino group of methionyl-tRNA(fMet). The formyl group appears to play a dual role in the initiator identity of N-formylmethionyl-tRNA by promoting its recognition by IF2 and preventing the misappropriation of this tRNA by the elongation apparatus.</text>
</comment>
<comment type="caution">
    <text evidence="8">The sequence shown here is derived from an EMBL/GenBank/DDBJ whole genome shotgun (WGS) entry which is preliminary data.</text>
</comment>
<dbReference type="GO" id="GO:0004479">
    <property type="term" value="F:methionyl-tRNA formyltransferase activity"/>
    <property type="evidence" value="ECO:0007669"/>
    <property type="project" value="UniProtKB-EC"/>
</dbReference>
<dbReference type="PANTHER" id="PTHR11138:SF5">
    <property type="entry name" value="METHIONYL-TRNA FORMYLTRANSFERASE, MITOCHONDRIAL"/>
    <property type="match status" value="1"/>
</dbReference>
<dbReference type="Pfam" id="PF00551">
    <property type="entry name" value="Formyl_trans_N"/>
    <property type="match status" value="1"/>
</dbReference>
<dbReference type="Gene3D" id="3.40.50.12230">
    <property type="match status" value="1"/>
</dbReference>
<reference evidence="9" key="1">
    <citation type="journal article" date="2019" name="Int. J. Syst. Evol. Microbiol.">
        <title>The Global Catalogue of Microorganisms (GCM) 10K type strain sequencing project: providing services to taxonomists for standard genome sequencing and annotation.</title>
        <authorList>
            <consortium name="The Broad Institute Genomics Platform"/>
            <consortium name="The Broad Institute Genome Sequencing Center for Infectious Disease"/>
            <person name="Wu L."/>
            <person name="Ma J."/>
        </authorList>
    </citation>
    <scope>NUCLEOTIDE SEQUENCE [LARGE SCALE GENOMIC DNA]</scope>
    <source>
        <strain evidence="9">JCM 4087</strain>
    </source>
</reference>
<dbReference type="InterPro" id="IPR036477">
    <property type="entry name" value="Formyl_transf_N_sf"/>
</dbReference>
<dbReference type="PANTHER" id="PTHR11138">
    <property type="entry name" value="METHIONYL-TRNA FORMYLTRANSFERASE"/>
    <property type="match status" value="1"/>
</dbReference>
<dbReference type="InterPro" id="IPR041711">
    <property type="entry name" value="Met-tRNA-FMT_N"/>
</dbReference>
<evidence type="ECO:0000256" key="5">
    <source>
        <dbReference type="HAMAP-Rule" id="MF_00182"/>
    </source>
</evidence>
<accession>A0ABW1EQ60</accession>
<dbReference type="Proteomes" id="UP001596091">
    <property type="component" value="Unassembled WGS sequence"/>
</dbReference>
<dbReference type="RefSeq" id="WP_263341958.1">
    <property type="nucleotide sequence ID" value="NZ_JAGSYH010000008.1"/>
</dbReference>
<proteinExistence type="inferred from homology"/>
<evidence type="ECO:0000256" key="3">
    <source>
        <dbReference type="ARBA" id="ARBA00022679"/>
    </source>
</evidence>
<comment type="catalytic activity">
    <reaction evidence="5">
        <text>L-methionyl-tRNA(fMet) + (6R)-10-formyltetrahydrofolate = N-formyl-L-methionyl-tRNA(fMet) + (6S)-5,6,7,8-tetrahydrofolate + H(+)</text>
        <dbReference type="Rhea" id="RHEA:24380"/>
        <dbReference type="Rhea" id="RHEA-COMP:9952"/>
        <dbReference type="Rhea" id="RHEA-COMP:9953"/>
        <dbReference type="ChEBI" id="CHEBI:15378"/>
        <dbReference type="ChEBI" id="CHEBI:57453"/>
        <dbReference type="ChEBI" id="CHEBI:78530"/>
        <dbReference type="ChEBI" id="CHEBI:78844"/>
        <dbReference type="ChEBI" id="CHEBI:195366"/>
        <dbReference type="EC" id="2.1.2.9"/>
    </reaction>
</comment>
<keyword evidence="3 5" id="KW-0808">Transferase</keyword>
<comment type="similarity">
    <text evidence="1 5">Belongs to the Fmt family.</text>
</comment>
<dbReference type="HAMAP" id="MF_00182">
    <property type="entry name" value="Formyl_trans"/>
    <property type="match status" value="1"/>
</dbReference>
<feature type="binding site" evidence="5">
    <location>
        <begin position="110"/>
        <end position="113"/>
    </location>
    <ligand>
        <name>(6S)-5,6,7,8-tetrahydrofolate</name>
        <dbReference type="ChEBI" id="CHEBI:57453"/>
    </ligand>
</feature>
<keyword evidence="4 5" id="KW-0648">Protein biosynthesis</keyword>
<evidence type="ECO:0000259" key="6">
    <source>
        <dbReference type="Pfam" id="PF00551"/>
    </source>
</evidence>
<dbReference type="SUPFAM" id="SSF50486">
    <property type="entry name" value="FMT C-terminal domain-like"/>
    <property type="match status" value="1"/>
</dbReference>
<protein>
    <recommendedName>
        <fullName evidence="2 5">Methionyl-tRNA formyltransferase</fullName>
        <ecNumber evidence="2 5">2.1.2.9</ecNumber>
    </recommendedName>
</protein>
<sequence>MKLVFCGTPEFAVPTLEALIAAGHEIALVVSQPDRPVGRKQVMTAPPVKQTALKHGLTVTQPEKIKNNVEFRERLEEIRPDAIVVVAYGRIIPAWMLALPRLGCINLHGSLLPKYRGAAPIQWAVANGETETGNTTMLLEEGLDTGPMLLQQVIPIGPEQTAAEMFPILAEKGAPLVLDTLAGLADGTIVPEAQNHALATLAPILTREDGRMDFAARKASELFNRWRGFQPWPGAFALLEGKKLIVHRMMQVDGTAAVVPGFTPGEVRIDGQRMLVGCASGSALEFLEVQPEGRNRMSAADFLRGNPAAVGTRLE</sequence>
<name>A0ABW1EQ60_9BACT</name>
<gene>
    <name evidence="5 8" type="primary">fmt</name>
    <name evidence="8" type="ORF">ACFPT7_24165</name>
</gene>
<keyword evidence="9" id="KW-1185">Reference proteome</keyword>
<evidence type="ECO:0000256" key="2">
    <source>
        <dbReference type="ARBA" id="ARBA00012261"/>
    </source>
</evidence>
<organism evidence="8 9">
    <name type="scientific">Acidicapsa dinghuensis</name>
    <dbReference type="NCBI Taxonomy" id="2218256"/>
    <lineage>
        <taxon>Bacteria</taxon>
        <taxon>Pseudomonadati</taxon>
        <taxon>Acidobacteriota</taxon>
        <taxon>Terriglobia</taxon>
        <taxon>Terriglobales</taxon>
        <taxon>Acidobacteriaceae</taxon>
        <taxon>Acidicapsa</taxon>
    </lineage>
</organism>
<evidence type="ECO:0000256" key="4">
    <source>
        <dbReference type="ARBA" id="ARBA00022917"/>
    </source>
</evidence>
<dbReference type="EMBL" id="JBHSPH010000020">
    <property type="protein sequence ID" value="MFC5865422.1"/>
    <property type="molecule type" value="Genomic_DNA"/>
</dbReference>
<evidence type="ECO:0000313" key="8">
    <source>
        <dbReference type="EMBL" id="MFC5865422.1"/>
    </source>
</evidence>
<dbReference type="InterPro" id="IPR005794">
    <property type="entry name" value="Fmt"/>
</dbReference>
<dbReference type="InterPro" id="IPR011034">
    <property type="entry name" value="Formyl_transferase-like_C_sf"/>
</dbReference>
<dbReference type="SUPFAM" id="SSF53328">
    <property type="entry name" value="Formyltransferase"/>
    <property type="match status" value="1"/>
</dbReference>
<evidence type="ECO:0000256" key="1">
    <source>
        <dbReference type="ARBA" id="ARBA00010699"/>
    </source>
</evidence>
<dbReference type="Pfam" id="PF02911">
    <property type="entry name" value="Formyl_trans_C"/>
    <property type="match status" value="1"/>
</dbReference>
<dbReference type="CDD" id="cd08704">
    <property type="entry name" value="Met_tRNA_FMT_C"/>
    <property type="match status" value="1"/>
</dbReference>
<dbReference type="InterPro" id="IPR044135">
    <property type="entry name" value="Met-tRNA-FMT_C"/>
</dbReference>
<dbReference type="InterPro" id="IPR002376">
    <property type="entry name" value="Formyl_transf_N"/>
</dbReference>
<dbReference type="EC" id="2.1.2.9" evidence="2 5"/>
<evidence type="ECO:0000313" key="9">
    <source>
        <dbReference type="Proteomes" id="UP001596091"/>
    </source>
</evidence>
<feature type="domain" description="Formyl transferase N-terminal" evidence="6">
    <location>
        <begin position="1"/>
        <end position="172"/>
    </location>
</feature>
<feature type="domain" description="Formyl transferase C-terminal" evidence="7">
    <location>
        <begin position="205"/>
        <end position="306"/>
    </location>
</feature>
<dbReference type="NCBIfam" id="TIGR00460">
    <property type="entry name" value="fmt"/>
    <property type="match status" value="1"/>
</dbReference>